<dbReference type="PANTHER" id="PTHR47829:SF1">
    <property type="entry name" value="HAD FAMILY PHOSPHATASE"/>
    <property type="match status" value="1"/>
</dbReference>
<dbReference type="Gene3D" id="3.40.50.1000">
    <property type="entry name" value="HAD superfamily/HAD-like"/>
    <property type="match status" value="1"/>
</dbReference>
<dbReference type="AlphaFoldDB" id="A0A6J4N6H4"/>
<dbReference type="InterPro" id="IPR036412">
    <property type="entry name" value="HAD-like_sf"/>
</dbReference>
<reference evidence="1" key="1">
    <citation type="submission" date="2020-02" db="EMBL/GenBank/DDBJ databases">
        <authorList>
            <person name="Meier V. D."/>
        </authorList>
    </citation>
    <scope>NUCLEOTIDE SEQUENCE</scope>
    <source>
        <strain evidence="1">AVDCRST_MAG66</strain>
    </source>
</reference>
<dbReference type="InterPro" id="IPR052898">
    <property type="entry name" value="ACAD10-like"/>
</dbReference>
<evidence type="ECO:0008006" key="2">
    <source>
        <dbReference type="Google" id="ProtNLM"/>
    </source>
</evidence>
<gene>
    <name evidence="1" type="ORF">AVDCRST_MAG66-167</name>
</gene>
<dbReference type="SUPFAM" id="SSF56784">
    <property type="entry name" value="HAD-like"/>
    <property type="match status" value="1"/>
</dbReference>
<dbReference type="Pfam" id="PF00702">
    <property type="entry name" value="Hydrolase"/>
    <property type="match status" value="1"/>
</dbReference>
<dbReference type="PANTHER" id="PTHR47829">
    <property type="entry name" value="HYDROLASE, PUTATIVE (AFU_ORTHOLOGUE AFUA_1G12880)-RELATED"/>
    <property type="match status" value="1"/>
</dbReference>
<dbReference type="EMBL" id="CADCUS010000023">
    <property type="protein sequence ID" value="CAA9379320.1"/>
    <property type="molecule type" value="Genomic_DNA"/>
</dbReference>
<dbReference type="InterPro" id="IPR006439">
    <property type="entry name" value="HAD-SF_hydro_IA"/>
</dbReference>
<organism evidence="1">
    <name type="scientific">uncultured Pseudonocardia sp</name>
    <dbReference type="NCBI Taxonomy" id="211455"/>
    <lineage>
        <taxon>Bacteria</taxon>
        <taxon>Bacillati</taxon>
        <taxon>Actinomycetota</taxon>
        <taxon>Actinomycetes</taxon>
        <taxon>Pseudonocardiales</taxon>
        <taxon>Pseudonocardiaceae</taxon>
        <taxon>Pseudonocardia</taxon>
        <taxon>environmental samples</taxon>
    </lineage>
</organism>
<accession>A0A6J4N6H4</accession>
<protein>
    <recommendedName>
        <fullName evidence="2">HAD-superfamily hydrolase subfamily IA, variant 3</fullName>
    </recommendedName>
</protein>
<evidence type="ECO:0000313" key="1">
    <source>
        <dbReference type="EMBL" id="CAA9379320.1"/>
    </source>
</evidence>
<name>A0A6J4N6H4_9PSEU</name>
<proteinExistence type="predicted"/>
<dbReference type="InterPro" id="IPR023214">
    <property type="entry name" value="HAD_sf"/>
</dbReference>
<dbReference type="NCBIfam" id="TIGR01509">
    <property type="entry name" value="HAD-SF-IA-v3"/>
    <property type="match status" value="1"/>
</dbReference>
<sequence>MPPLRGLLIDHGGVLTDGPEMLDLLRRARAAGRRTAVVSDAHAVPDEIAGLVDVLVLGPALGVRKPDPEVFRRAAARLGLAPGECVVVDDLPVNVRGAREAGAVVVRHVDPGVTVAEVEILLDLP</sequence>